<name>A0AA39PR13_9AGAR</name>
<sequence length="114" mass="13065">MFNSVMKFKKDAIRPMLENSQDQCPSSIPPPTLLIPDDREYLIHWIQSHYDYQRHHLAPLSEAGTTAVEAVEDTVSICSQWQDNLHLEVETIFAAPLFQTSMKLTKCIFCSLVL</sequence>
<dbReference type="EMBL" id="JAUEPU010000040">
    <property type="protein sequence ID" value="KAK0488241.1"/>
    <property type="molecule type" value="Genomic_DNA"/>
</dbReference>
<reference evidence="1" key="1">
    <citation type="submission" date="2023-06" db="EMBL/GenBank/DDBJ databases">
        <authorList>
            <consortium name="Lawrence Berkeley National Laboratory"/>
            <person name="Ahrendt S."/>
            <person name="Sahu N."/>
            <person name="Indic B."/>
            <person name="Wong-Bajracharya J."/>
            <person name="Merenyi Z."/>
            <person name="Ke H.-M."/>
            <person name="Monk M."/>
            <person name="Kocsube S."/>
            <person name="Drula E."/>
            <person name="Lipzen A."/>
            <person name="Balint B."/>
            <person name="Henrissat B."/>
            <person name="Andreopoulos B."/>
            <person name="Martin F.M."/>
            <person name="Harder C.B."/>
            <person name="Rigling D."/>
            <person name="Ford K.L."/>
            <person name="Foster G.D."/>
            <person name="Pangilinan J."/>
            <person name="Papanicolaou A."/>
            <person name="Barry K."/>
            <person name="LaButti K."/>
            <person name="Viragh M."/>
            <person name="Koriabine M."/>
            <person name="Yan M."/>
            <person name="Riley R."/>
            <person name="Champramary S."/>
            <person name="Plett K.L."/>
            <person name="Tsai I.J."/>
            <person name="Slot J."/>
            <person name="Sipos G."/>
            <person name="Plett J."/>
            <person name="Nagy L.G."/>
            <person name="Grigoriev I.V."/>
        </authorList>
    </citation>
    <scope>NUCLEOTIDE SEQUENCE</scope>
    <source>
        <strain evidence="1">HWK02</strain>
    </source>
</reference>
<protein>
    <submittedName>
        <fullName evidence="1">Uncharacterized protein</fullName>
    </submittedName>
</protein>
<gene>
    <name evidence="1" type="ORF">EDD18DRAFT_1359698</name>
</gene>
<organism evidence="1 2">
    <name type="scientific">Armillaria luteobubalina</name>
    <dbReference type="NCBI Taxonomy" id="153913"/>
    <lineage>
        <taxon>Eukaryota</taxon>
        <taxon>Fungi</taxon>
        <taxon>Dikarya</taxon>
        <taxon>Basidiomycota</taxon>
        <taxon>Agaricomycotina</taxon>
        <taxon>Agaricomycetes</taxon>
        <taxon>Agaricomycetidae</taxon>
        <taxon>Agaricales</taxon>
        <taxon>Marasmiineae</taxon>
        <taxon>Physalacriaceae</taxon>
        <taxon>Armillaria</taxon>
    </lineage>
</organism>
<comment type="caution">
    <text evidence="1">The sequence shown here is derived from an EMBL/GenBank/DDBJ whole genome shotgun (WGS) entry which is preliminary data.</text>
</comment>
<evidence type="ECO:0000313" key="2">
    <source>
        <dbReference type="Proteomes" id="UP001175228"/>
    </source>
</evidence>
<proteinExistence type="predicted"/>
<accession>A0AA39PR13</accession>
<dbReference type="Proteomes" id="UP001175228">
    <property type="component" value="Unassembled WGS sequence"/>
</dbReference>
<evidence type="ECO:0000313" key="1">
    <source>
        <dbReference type="EMBL" id="KAK0488241.1"/>
    </source>
</evidence>
<dbReference type="AlphaFoldDB" id="A0AA39PR13"/>
<keyword evidence="2" id="KW-1185">Reference proteome</keyword>